<reference evidence="3" key="1">
    <citation type="journal article" date="2013" name="Science">
        <title>Comparative analysis of bat genomes provides insight into the evolution of flight and immunity.</title>
        <authorList>
            <person name="Zhang G."/>
            <person name="Cowled C."/>
            <person name="Shi Z."/>
            <person name="Huang Z."/>
            <person name="Bishop-Lilly K.A."/>
            <person name="Fang X."/>
            <person name="Wynne J.W."/>
            <person name="Xiong Z."/>
            <person name="Baker M.L."/>
            <person name="Zhao W."/>
            <person name="Tachedjian M."/>
            <person name="Zhu Y."/>
            <person name="Zhou P."/>
            <person name="Jiang X."/>
            <person name="Ng J."/>
            <person name="Yang L."/>
            <person name="Wu L."/>
            <person name="Xiao J."/>
            <person name="Feng Y."/>
            <person name="Chen Y."/>
            <person name="Sun X."/>
            <person name="Zhang Y."/>
            <person name="Marsh G.A."/>
            <person name="Crameri G."/>
            <person name="Broder C.C."/>
            <person name="Frey K.G."/>
            <person name="Wang L.F."/>
            <person name="Wang J."/>
        </authorList>
    </citation>
    <scope>NUCLEOTIDE SEQUENCE [LARGE SCALE GENOMIC DNA]</scope>
</reference>
<dbReference type="AlphaFoldDB" id="L5LIJ9"/>
<evidence type="ECO:0000313" key="2">
    <source>
        <dbReference type="EMBL" id="ELK26017.1"/>
    </source>
</evidence>
<dbReference type="EMBL" id="KB111317">
    <property type="protein sequence ID" value="ELK26017.1"/>
    <property type="molecule type" value="Genomic_DNA"/>
</dbReference>
<proteinExistence type="predicted"/>
<organism evidence="2 3">
    <name type="scientific">Myotis davidii</name>
    <name type="common">David's myotis</name>
    <dbReference type="NCBI Taxonomy" id="225400"/>
    <lineage>
        <taxon>Eukaryota</taxon>
        <taxon>Metazoa</taxon>
        <taxon>Chordata</taxon>
        <taxon>Craniata</taxon>
        <taxon>Vertebrata</taxon>
        <taxon>Euteleostomi</taxon>
        <taxon>Mammalia</taxon>
        <taxon>Eutheria</taxon>
        <taxon>Laurasiatheria</taxon>
        <taxon>Chiroptera</taxon>
        <taxon>Yangochiroptera</taxon>
        <taxon>Vespertilionidae</taxon>
        <taxon>Myotis</taxon>
    </lineage>
</organism>
<sequence>MSAFFSFSHPAALQLNSEFVKVPAKPPATPRHQHFQRLLFTMWTPELQIAELERRQALRPFKPRDGKVDRKGSSTNHQDDFSPNSTKDDEIAKNKTKNPTAHPAAPITLLQFMAGYPQDPAPAP</sequence>
<accession>L5LIJ9</accession>
<feature type="region of interest" description="Disordered" evidence="1">
    <location>
        <begin position="54"/>
        <end position="124"/>
    </location>
</feature>
<keyword evidence="3" id="KW-1185">Reference proteome</keyword>
<name>L5LIJ9_MYODS</name>
<evidence type="ECO:0000313" key="3">
    <source>
        <dbReference type="Proteomes" id="UP000010556"/>
    </source>
</evidence>
<evidence type="ECO:0000256" key="1">
    <source>
        <dbReference type="SAM" id="MobiDB-lite"/>
    </source>
</evidence>
<feature type="compositionally biased region" description="Basic and acidic residues" evidence="1">
    <location>
        <begin position="54"/>
        <end position="93"/>
    </location>
</feature>
<dbReference type="Proteomes" id="UP000010556">
    <property type="component" value="Unassembled WGS sequence"/>
</dbReference>
<protein>
    <submittedName>
        <fullName evidence="2">Uncharacterized protein</fullName>
    </submittedName>
</protein>
<gene>
    <name evidence="2" type="ORF">MDA_GLEAN10004293</name>
</gene>